<dbReference type="Proteomes" id="UP000606580">
    <property type="component" value="Unassembled WGS sequence"/>
</dbReference>
<sequence>MDGNTSFDFRITANSFSISTDDYLAVNITNATTDIGVKTGGTHSYITLPDTAPAYPIPELSSIFLLIVGILMLVCFISRRR</sequence>
<proteinExistence type="predicted"/>
<evidence type="ECO:0000313" key="3">
    <source>
        <dbReference type="Proteomes" id="UP000606580"/>
    </source>
</evidence>
<evidence type="ECO:0000256" key="1">
    <source>
        <dbReference type="SAM" id="Phobius"/>
    </source>
</evidence>
<protein>
    <submittedName>
        <fullName evidence="2">Uncharacterized protein</fullName>
    </submittedName>
</protein>
<comment type="caution">
    <text evidence="2">The sequence shown here is derived from an EMBL/GenBank/DDBJ whole genome shotgun (WGS) entry which is preliminary data.</text>
</comment>
<name>A0A848D8X6_9EURY</name>
<accession>A0A848D8X6</accession>
<reference evidence="2" key="1">
    <citation type="journal article" date="2020" name="MBio">
        <title>'Candidatus Ethanoperedens,' a Thermophilic Genus of Archaea Mediating the Anaerobic Oxidation of Ethane.</title>
        <authorList>
            <person name="Hahn C.J."/>
            <person name="Laso-Perez R."/>
            <person name="Vulcano F."/>
            <person name="Vaziourakis K.M."/>
            <person name="Stokke R."/>
            <person name="Steen I.H."/>
            <person name="Teske A."/>
            <person name="Boetius A."/>
            <person name="Liebeke M."/>
            <person name="Amann R."/>
            <person name="Knittel K."/>
            <person name="Wegener G."/>
        </authorList>
    </citation>
    <scope>NUCLEOTIDE SEQUENCE</scope>
    <source>
        <strain evidence="2">GoM-Arc1-LC-WB58</strain>
    </source>
</reference>
<dbReference type="EMBL" id="WNEG01000056">
    <property type="protein sequence ID" value="NMG83148.1"/>
    <property type="molecule type" value="Genomic_DNA"/>
</dbReference>
<dbReference type="AlphaFoldDB" id="A0A848D8X6"/>
<keyword evidence="1" id="KW-0812">Transmembrane</keyword>
<keyword evidence="1" id="KW-1133">Transmembrane helix</keyword>
<feature type="transmembrane region" description="Helical" evidence="1">
    <location>
        <begin position="60"/>
        <end position="78"/>
    </location>
</feature>
<organism evidence="2 3">
    <name type="scientific">Candidatus Ethanoperedens thermophilum</name>
    <dbReference type="NCBI Taxonomy" id="2766897"/>
    <lineage>
        <taxon>Archaea</taxon>
        <taxon>Methanobacteriati</taxon>
        <taxon>Methanobacteriota</taxon>
        <taxon>Stenosarchaea group</taxon>
        <taxon>Methanomicrobia</taxon>
        <taxon>Methanosarcinales</taxon>
        <taxon>Methanosarcinales incertae sedis</taxon>
        <taxon>GOM Arc I cluster</taxon>
        <taxon>Candidatus Ethanoperedens</taxon>
    </lineage>
</organism>
<keyword evidence="1" id="KW-0472">Membrane</keyword>
<evidence type="ECO:0000313" key="2">
    <source>
        <dbReference type="EMBL" id="NMG83148.1"/>
    </source>
</evidence>
<gene>
    <name evidence="2" type="ORF">GIS02_02950</name>
</gene>